<feature type="domain" description="Carrier" evidence="15">
    <location>
        <begin position="74"/>
        <end position="149"/>
    </location>
</feature>
<dbReference type="EMBL" id="JAODUP010000131">
    <property type="protein sequence ID" value="KAK2160540.1"/>
    <property type="molecule type" value="Genomic_DNA"/>
</dbReference>
<protein>
    <recommendedName>
        <fullName evidence="14">Acyl carrier protein</fullName>
    </recommendedName>
</protein>
<name>A0AAD9N8A5_9ANNE</name>
<sequence>MAALRTRLCSVVRTTNALFSRGILQKTTIPAITRLNHITEGQNGRQFSSLTQRITVKCHPVGVRYYSHPPLTVDSVRDRVLLVLKLYDKINPEKLTVDSHFMNDLGLDSLDQVEIIMAMEDEFGFEIPDADADRLMRPADIVQYIADKEDLAA</sequence>
<dbReference type="PROSITE" id="PS50075">
    <property type="entry name" value="CARRIER"/>
    <property type="match status" value="1"/>
</dbReference>
<evidence type="ECO:0000256" key="1">
    <source>
        <dbReference type="ARBA" id="ARBA00004173"/>
    </source>
</evidence>
<keyword evidence="9" id="KW-0809">Transit peptide</keyword>
<evidence type="ECO:0000256" key="7">
    <source>
        <dbReference type="ARBA" id="ARBA00022660"/>
    </source>
</evidence>
<dbReference type="PROSITE" id="PS00012">
    <property type="entry name" value="PHOSPHOPANTETHEINE"/>
    <property type="match status" value="1"/>
</dbReference>
<keyword evidence="17" id="KW-1185">Reference proteome</keyword>
<comment type="subcellular location">
    <subcellularLocation>
        <location evidence="1">Mitochondrion</location>
    </subcellularLocation>
</comment>
<dbReference type="Gene3D" id="1.10.1200.10">
    <property type="entry name" value="ACP-like"/>
    <property type="match status" value="1"/>
</dbReference>
<organism evidence="16 17">
    <name type="scientific">Paralvinella palmiformis</name>
    <dbReference type="NCBI Taxonomy" id="53620"/>
    <lineage>
        <taxon>Eukaryota</taxon>
        <taxon>Metazoa</taxon>
        <taxon>Spiralia</taxon>
        <taxon>Lophotrochozoa</taxon>
        <taxon>Annelida</taxon>
        <taxon>Polychaeta</taxon>
        <taxon>Sedentaria</taxon>
        <taxon>Canalipalpata</taxon>
        <taxon>Terebellida</taxon>
        <taxon>Terebelliformia</taxon>
        <taxon>Alvinellidae</taxon>
        <taxon>Paralvinella</taxon>
    </lineage>
</organism>
<evidence type="ECO:0000256" key="6">
    <source>
        <dbReference type="ARBA" id="ARBA00022553"/>
    </source>
</evidence>
<dbReference type="GO" id="GO:0045271">
    <property type="term" value="C:respiratory chain complex I"/>
    <property type="evidence" value="ECO:0007669"/>
    <property type="project" value="UniProtKB-ARBA"/>
</dbReference>
<keyword evidence="4 14" id="KW-0596">Phosphopantetheine</keyword>
<evidence type="ECO:0000313" key="16">
    <source>
        <dbReference type="EMBL" id="KAK2160540.1"/>
    </source>
</evidence>
<keyword evidence="7" id="KW-0679">Respiratory chain</keyword>
<dbReference type="SUPFAM" id="SSF47336">
    <property type="entry name" value="ACP-like"/>
    <property type="match status" value="1"/>
</dbReference>
<dbReference type="AlphaFoldDB" id="A0AAD9N8A5"/>
<evidence type="ECO:0000256" key="12">
    <source>
        <dbReference type="ARBA" id="ARBA00023128"/>
    </source>
</evidence>
<gene>
    <name evidence="16" type="ORF">LSH36_131g05049</name>
</gene>
<keyword evidence="10" id="KW-0249">Electron transport</keyword>
<evidence type="ECO:0000256" key="8">
    <source>
        <dbReference type="ARBA" id="ARBA00022832"/>
    </source>
</evidence>
<dbReference type="GO" id="GO:0000035">
    <property type="term" value="F:acyl binding"/>
    <property type="evidence" value="ECO:0007669"/>
    <property type="project" value="TreeGrafter"/>
</dbReference>
<dbReference type="GO" id="GO:0000036">
    <property type="term" value="F:acyl carrier activity"/>
    <property type="evidence" value="ECO:0007669"/>
    <property type="project" value="TreeGrafter"/>
</dbReference>
<dbReference type="Proteomes" id="UP001208570">
    <property type="component" value="Unassembled WGS sequence"/>
</dbReference>
<evidence type="ECO:0000313" key="17">
    <source>
        <dbReference type="Proteomes" id="UP001208570"/>
    </source>
</evidence>
<comment type="caution">
    <text evidence="16">The sequence shown here is derived from an EMBL/GenBank/DDBJ whole genome shotgun (WGS) entry which is preliminary data.</text>
</comment>
<dbReference type="InterPro" id="IPR006162">
    <property type="entry name" value="Ppantetheine_attach_site"/>
</dbReference>
<evidence type="ECO:0000256" key="9">
    <source>
        <dbReference type="ARBA" id="ARBA00022946"/>
    </source>
</evidence>
<keyword evidence="8" id="KW-0276">Fatty acid metabolism</keyword>
<dbReference type="PANTHER" id="PTHR20863">
    <property type="entry name" value="ACYL CARRIER PROTEIN"/>
    <property type="match status" value="1"/>
</dbReference>
<evidence type="ECO:0000256" key="4">
    <source>
        <dbReference type="ARBA" id="ARBA00022450"/>
    </source>
</evidence>
<dbReference type="FunFam" id="1.10.1200.10:FF:000008">
    <property type="entry name" value="Acyl carrier protein"/>
    <property type="match status" value="1"/>
</dbReference>
<dbReference type="PANTHER" id="PTHR20863:SF28">
    <property type="entry name" value="ACYL CARRIER PROTEIN, MITOCHONDRIAL"/>
    <property type="match status" value="1"/>
</dbReference>
<comment type="function">
    <text evidence="14">Carrier of the growing fatty acid chain in fatty acid biosynthesis.</text>
</comment>
<keyword evidence="5 14" id="KW-0444">Lipid biosynthesis</keyword>
<dbReference type="GO" id="GO:0031966">
    <property type="term" value="C:mitochondrial membrane"/>
    <property type="evidence" value="ECO:0007669"/>
    <property type="project" value="UniProtKB-ARBA"/>
</dbReference>
<accession>A0AAD9N8A5</accession>
<keyword evidence="6" id="KW-0597">Phosphoprotein</keyword>
<comment type="similarity">
    <text evidence="2">Belongs to the acyl carrier protein (ACP) family.</text>
</comment>
<dbReference type="InterPro" id="IPR036736">
    <property type="entry name" value="ACP-like_sf"/>
</dbReference>
<evidence type="ECO:0000256" key="11">
    <source>
        <dbReference type="ARBA" id="ARBA00023098"/>
    </source>
</evidence>
<evidence type="ECO:0000256" key="2">
    <source>
        <dbReference type="ARBA" id="ARBA00010930"/>
    </source>
</evidence>
<dbReference type="NCBIfam" id="NF002148">
    <property type="entry name" value="PRK00982.1-2"/>
    <property type="match status" value="1"/>
</dbReference>
<dbReference type="InterPro" id="IPR003231">
    <property type="entry name" value="ACP"/>
</dbReference>
<dbReference type="HAMAP" id="MF_01217">
    <property type="entry name" value="Acyl_carrier"/>
    <property type="match status" value="1"/>
</dbReference>
<evidence type="ECO:0000256" key="13">
    <source>
        <dbReference type="ARBA" id="ARBA00023160"/>
    </source>
</evidence>
<keyword evidence="12" id="KW-0496">Mitochondrion</keyword>
<evidence type="ECO:0000256" key="3">
    <source>
        <dbReference type="ARBA" id="ARBA00022448"/>
    </source>
</evidence>
<proteinExistence type="inferred from homology"/>
<evidence type="ECO:0000256" key="10">
    <source>
        <dbReference type="ARBA" id="ARBA00022982"/>
    </source>
</evidence>
<keyword evidence="11" id="KW-0443">Lipid metabolism</keyword>
<reference evidence="16" key="1">
    <citation type="journal article" date="2023" name="Mol. Biol. Evol.">
        <title>Third-Generation Sequencing Reveals the Adaptive Role of the Epigenome in Three Deep-Sea Polychaetes.</title>
        <authorList>
            <person name="Perez M."/>
            <person name="Aroh O."/>
            <person name="Sun Y."/>
            <person name="Lan Y."/>
            <person name="Juniper S.K."/>
            <person name="Young C.R."/>
            <person name="Angers B."/>
            <person name="Qian P.Y."/>
        </authorList>
    </citation>
    <scope>NUCLEOTIDE SEQUENCE</scope>
    <source>
        <strain evidence="16">P08H-3</strain>
    </source>
</reference>
<keyword evidence="3" id="KW-0813">Transport</keyword>
<dbReference type="Pfam" id="PF00550">
    <property type="entry name" value="PP-binding"/>
    <property type="match status" value="1"/>
</dbReference>
<evidence type="ECO:0000259" key="15">
    <source>
        <dbReference type="PROSITE" id="PS50075"/>
    </source>
</evidence>
<keyword evidence="13 14" id="KW-0275">Fatty acid biosynthesis</keyword>
<evidence type="ECO:0000256" key="5">
    <source>
        <dbReference type="ARBA" id="ARBA00022516"/>
    </source>
</evidence>
<evidence type="ECO:0000256" key="14">
    <source>
        <dbReference type="RuleBase" id="RU000722"/>
    </source>
</evidence>
<dbReference type="InterPro" id="IPR009081">
    <property type="entry name" value="PP-bd_ACP"/>
</dbReference>